<sequence>MIIEFEVSENDKELICFFKRKRWPDSKIIRPSQAGAVFFAKNMLVYDNYQQLTDQAIILSDRTYLFRSDNPKNFDKAVREAKKNKVCLSGGNTPSSELISIVKEAYCLGKFVLRLIHDDTALASMAKYTVPIAQFDKYFLLQDSMEIRFKD</sequence>
<comment type="caution">
    <text evidence="1">The sequence shown here is derived from an EMBL/GenBank/DDBJ whole genome shotgun (WGS) entry which is preliminary data.</text>
</comment>
<dbReference type="EMBL" id="MTAB01000038">
    <property type="protein sequence ID" value="OSI16746.1"/>
    <property type="molecule type" value="Genomic_DNA"/>
</dbReference>
<dbReference type="AlphaFoldDB" id="A0A1X3DAB1"/>
<accession>A0A1X3DAB1</accession>
<proteinExistence type="predicted"/>
<organism evidence="1 2">
    <name type="scientific">Neisseria dumasiana</name>
    <dbReference type="NCBI Taxonomy" id="1931275"/>
    <lineage>
        <taxon>Bacteria</taxon>
        <taxon>Pseudomonadati</taxon>
        <taxon>Pseudomonadota</taxon>
        <taxon>Betaproteobacteria</taxon>
        <taxon>Neisseriales</taxon>
        <taxon>Neisseriaceae</taxon>
        <taxon>Neisseria</taxon>
    </lineage>
</organism>
<evidence type="ECO:0000313" key="2">
    <source>
        <dbReference type="Proteomes" id="UP000193303"/>
    </source>
</evidence>
<protein>
    <submittedName>
        <fullName evidence="1">Uncharacterized protein</fullName>
    </submittedName>
</protein>
<dbReference type="RefSeq" id="WP_085360634.1">
    <property type="nucleotide sequence ID" value="NZ_MTAB01000038.1"/>
</dbReference>
<name>A0A1X3DAB1_9NEIS</name>
<dbReference type="Proteomes" id="UP000193303">
    <property type="component" value="Unassembled WGS sequence"/>
</dbReference>
<reference evidence="2" key="1">
    <citation type="submission" date="2017-01" db="EMBL/GenBank/DDBJ databases">
        <authorList>
            <person name="Mah S.A."/>
            <person name="Swanson W.J."/>
            <person name="Moy G.W."/>
            <person name="Vacquier V.D."/>
        </authorList>
    </citation>
    <scope>NUCLEOTIDE SEQUENCE [LARGE SCALE GENOMIC DNA]</scope>
    <source>
        <strain evidence="2">124861</strain>
    </source>
</reference>
<evidence type="ECO:0000313" key="1">
    <source>
        <dbReference type="EMBL" id="OSI16746.1"/>
    </source>
</evidence>
<gene>
    <name evidence="1" type="ORF">BV912_11385</name>
</gene>